<accession>A0A090VEJ1</accession>
<keyword evidence="1" id="KW-1133">Transmembrane helix</keyword>
<evidence type="ECO:0000313" key="2">
    <source>
        <dbReference type="EMBL" id="GAL63176.1"/>
    </source>
</evidence>
<evidence type="ECO:0000256" key="1">
    <source>
        <dbReference type="SAM" id="Phobius"/>
    </source>
</evidence>
<gene>
    <name evidence="2" type="ORF">JCM19300_1198</name>
</gene>
<keyword evidence="1" id="KW-0472">Membrane</keyword>
<feature type="transmembrane region" description="Helical" evidence="1">
    <location>
        <begin position="33"/>
        <end position="49"/>
    </location>
</feature>
<evidence type="ECO:0000313" key="3">
    <source>
        <dbReference type="Proteomes" id="UP000029644"/>
    </source>
</evidence>
<feature type="transmembrane region" description="Helical" evidence="1">
    <location>
        <begin position="6"/>
        <end position="21"/>
    </location>
</feature>
<dbReference type="EMBL" id="BBNQ01000010">
    <property type="protein sequence ID" value="GAL63176.1"/>
    <property type="molecule type" value="Genomic_DNA"/>
</dbReference>
<organism evidence="2 3">
    <name type="scientific">Algibacter lectus</name>
    <dbReference type="NCBI Taxonomy" id="221126"/>
    <lineage>
        <taxon>Bacteria</taxon>
        <taxon>Pseudomonadati</taxon>
        <taxon>Bacteroidota</taxon>
        <taxon>Flavobacteriia</taxon>
        <taxon>Flavobacteriales</taxon>
        <taxon>Flavobacteriaceae</taxon>
        <taxon>Algibacter</taxon>
    </lineage>
</organism>
<proteinExistence type="predicted"/>
<dbReference type="Proteomes" id="UP000029644">
    <property type="component" value="Unassembled WGS sequence"/>
</dbReference>
<reference evidence="2 3" key="1">
    <citation type="journal article" date="2014" name="Genome Announc.">
        <title>Draft Genome Sequences of Marine Flavobacterium Algibacter lectus Strains SS8 and NR4.</title>
        <authorList>
            <person name="Takatani N."/>
            <person name="Nakanishi M."/>
            <person name="Meirelles P."/>
            <person name="Mino S."/>
            <person name="Suda W."/>
            <person name="Oshima K."/>
            <person name="Hattori M."/>
            <person name="Ohkuma M."/>
            <person name="Hosokawa M."/>
            <person name="Miyashita K."/>
            <person name="Thompson F.L."/>
            <person name="Niwa A."/>
            <person name="Sawabe T."/>
            <person name="Sawabe T."/>
        </authorList>
    </citation>
    <scope>NUCLEOTIDE SEQUENCE [LARGE SCALE GENOMIC DNA]</scope>
    <source>
        <strain evidence="2 3">JCM 19300</strain>
    </source>
</reference>
<name>A0A090VEJ1_9FLAO</name>
<keyword evidence="1" id="KW-0812">Transmembrane</keyword>
<sequence>MDFILNSLPIVLVALFLVYKTMKSYKEKEYVKFKTNLFTLLIVLFLFSIKDQINQLIF</sequence>
<comment type="caution">
    <text evidence="2">The sequence shown here is derived from an EMBL/GenBank/DDBJ whole genome shotgun (WGS) entry which is preliminary data.</text>
</comment>
<dbReference type="AlphaFoldDB" id="A0A090VEJ1"/>
<protein>
    <submittedName>
        <fullName evidence="2">Uncharacterized protein</fullName>
    </submittedName>
</protein>